<protein>
    <recommendedName>
        <fullName evidence="2">Peptidase C39 domain-containing protein</fullName>
    </recommendedName>
</protein>
<evidence type="ECO:0000259" key="2">
    <source>
        <dbReference type="PROSITE" id="PS50990"/>
    </source>
</evidence>
<keyword evidence="4" id="KW-1185">Reference proteome</keyword>
<sequence length="238" mass="26465">MFPSIMTRMLSVLVGAGCLLAAGISDVQAANVRLGNVVSGTVINKDVQSMRERKFDTLVEQETDFSCGAASLATLLRYAYNQPEITEEDVLEGMLEVADPDVVMERGFSLLDLKNYVDRLGYRGRGYEVDTETLDEVAIPVIVLLDIDGYKHFVVMKKASDDRVYVGDPALGNRVMERDEFLAAWNNIIFAVVGEGFDTQTPLLDPDQPLTARRLTDVFAPVPEQDLLDFGFRHADFF</sequence>
<evidence type="ECO:0000313" key="4">
    <source>
        <dbReference type="Proteomes" id="UP000198500"/>
    </source>
</evidence>
<dbReference type="Proteomes" id="UP000198500">
    <property type="component" value="Unassembled WGS sequence"/>
</dbReference>
<name>A0A1H2XMW0_9GAMM</name>
<feature type="chain" id="PRO_5011592716" description="Peptidase C39 domain-containing protein" evidence="1">
    <location>
        <begin position="30"/>
        <end position="238"/>
    </location>
</feature>
<dbReference type="STRING" id="574349.SAMN05443545_103248"/>
<dbReference type="AlphaFoldDB" id="A0A1H2XMW0"/>
<reference evidence="3 4" key="1">
    <citation type="submission" date="2016-10" db="EMBL/GenBank/DDBJ databases">
        <authorList>
            <person name="de Groot N.N."/>
        </authorList>
    </citation>
    <scope>NUCLEOTIDE SEQUENCE [LARGE SCALE GENOMIC DNA]</scope>
    <source>
        <strain evidence="3 4">DSM 19219</strain>
    </source>
</reference>
<dbReference type="Gene3D" id="3.90.70.10">
    <property type="entry name" value="Cysteine proteinases"/>
    <property type="match status" value="1"/>
</dbReference>
<organism evidence="3 4">
    <name type="scientific">Aidingimonas halophila</name>
    <dbReference type="NCBI Taxonomy" id="574349"/>
    <lineage>
        <taxon>Bacteria</taxon>
        <taxon>Pseudomonadati</taxon>
        <taxon>Pseudomonadota</taxon>
        <taxon>Gammaproteobacteria</taxon>
        <taxon>Oceanospirillales</taxon>
        <taxon>Halomonadaceae</taxon>
        <taxon>Aidingimonas</taxon>
    </lineage>
</organism>
<dbReference type="GO" id="GO:0006508">
    <property type="term" value="P:proteolysis"/>
    <property type="evidence" value="ECO:0007669"/>
    <property type="project" value="InterPro"/>
</dbReference>
<feature type="domain" description="Peptidase C39" evidence="2">
    <location>
        <begin position="61"/>
        <end position="192"/>
    </location>
</feature>
<dbReference type="GO" id="GO:0016020">
    <property type="term" value="C:membrane"/>
    <property type="evidence" value="ECO:0007669"/>
    <property type="project" value="InterPro"/>
</dbReference>
<dbReference type="CDD" id="cd02423">
    <property type="entry name" value="Peptidase_C39G"/>
    <property type="match status" value="1"/>
</dbReference>
<gene>
    <name evidence="3" type="ORF">SAMN05443545_103248</name>
</gene>
<dbReference type="PROSITE" id="PS50990">
    <property type="entry name" value="PEPTIDASE_C39"/>
    <property type="match status" value="1"/>
</dbReference>
<proteinExistence type="predicted"/>
<evidence type="ECO:0000256" key="1">
    <source>
        <dbReference type="SAM" id="SignalP"/>
    </source>
</evidence>
<dbReference type="Pfam" id="PF03412">
    <property type="entry name" value="Peptidase_C39"/>
    <property type="match status" value="1"/>
</dbReference>
<evidence type="ECO:0000313" key="3">
    <source>
        <dbReference type="EMBL" id="SDW94177.1"/>
    </source>
</evidence>
<feature type="signal peptide" evidence="1">
    <location>
        <begin position="1"/>
        <end position="29"/>
    </location>
</feature>
<accession>A0A1H2XMW0</accession>
<dbReference type="RefSeq" id="WP_229806444.1">
    <property type="nucleotide sequence ID" value="NZ_BMXH01000004.1"/>
</dbReference>
<dbReference type="EMBL" id="FNNI01000003">
    <property type="protein sequence ID" value="SDW94177.1"/>
    <property type="molecule type" value="Genomic_DNA"/>
</dbReference>
<dbReference type="InterPro" id="IPR005074">
    <property type="entry name" value="Peptidase_C39"/>
</dbReference>
<dbReference type="GO" id="GO:0008233">
    <property type="term" value="F:peptidase activity"/>
    <property type="evidence" value="ECO:0007669"/>
    <property type="project" value="InterPro"/>
</dbReference>
<keyword evidence="1" id="KW-0732">Signal</keyword>
<dbReference type="GO" id="GO:0005524">
    <property type="term" value="F:ATP binding"/>
    <property type="evidence" value="ECO:0007669"/>
    <property type="project" value="InterPro"/>
</dbReference>